<dbReference type="Proteomes" id="UP000076532">
    <property type="component" value="Unassembled WGS sequence"/>
</dbReference>
<feature type="compositionally biased region" description="Acidic residues" evidence="1">
    <location>
        <begin position="194"/>
        <end position="208"/>
    </location>
</feature>
<evidence type="ECO:0000256" key="1">
    <source>
        <dbReference type="SAM" id="MobiDB-lite"/>
    </source>
</evidence>
<dbReference type="AlphaFoldDB" id="A0A166UA19"/>
<feature type="region of interest" description="Disordered" evidence="1">
    <location>
        <begin position="192"/>
        <end position="225"/>
    </location>
</feature>
<organism evidence="3 4">
    <name type="scientific">Athelia psychrophila</name>
    <dbReference type="NCBI Taxonomy" id="1759441"/>
    <lineage>
        <taxon>Eukaryota</taxon>
        <taxon>Fungi</taxon>
        <taxon>Dikarya</taxon>
        <taxon>Basidiomycota</taxon>
        <taxon>Agaricomycotina</taxon>
        <taxon>Agaricomycetes</taxon>
        <taxon>Agaricomycetidae</taxon>
        <taxon>Atheliales</taxon>
        <taxon>Atheliaceae</taxon>
        <taxon>Athelia</taxon>
    </lineage>
</organism>
<accession>A0A166UA19</accession>
<name>A0A166UA19_9AGAM</name>
<proteinExistence type="predicted"/>
<sequence>MLPKAVLHHLFLAISLAITSLWATNPGNNVAFSSKFLEAQTLVFGFGEVVAARVVGAMSALAIKDIQHDILQLVYDAAGMGSGEAGGEFEGSEWEIPTYDFEFDETRIVGPAFRIPFDRSTLVDNSPPIIEDADSSPPIKGDATARFDERETREEITRGERIIVFTSMIVIYEVFRLIIRWLARCFTTAADAPEAPDPDPNELPDEPIEAAQGPKSQEPAAASDADAVLAVTPDADATVSLDDHALTVPASVDASAIDSSSVEGSVAMVKADAVPAVAPATEMDAHVAVEVLAPPASAPVDASAATALVSDAAIPAVSAIEVHAATSANVVVPAAVVPSEYLSAEEFLAAHKAAHWNITANGKFRWDRGIPHYGLGPRCASAKSGANLKALGRLAGTGRPFFFPFMADLDGIATSVRTRVPHYVGPDGLLYAVGINGNAWIDHTGLPGGCAILPRPRKRADP</sequence>
<reference evidence="3 4" key="1">
    <citation type="journal article" date="2016" name="Mol. Biol. Evol.">
        <title>Comparative Genomics of Early-Diverging Mushroom-Forming Fungi Provides Insights into the Origins of Lignocellulose Decay Capabilities.</title>
        <authorList>
            <person name="Nagy L.G."/>
            <person name="Riley R."/>
            <person name="Tritt A."/>
            <person name="Adam C."/>
            <person name="Daum C."/>
            <person name="Floudas D."/>
            <person name="Sun H."/>
            <person name="Yadav J.S."/>
            <person name="Pangilinan J."/>
            <person name="Larsson K.H."/>
            <person name="Matsuura K."/>
            <person name="Barry K."/>
            <person name="Labutti K."/>
            <person name="Kuo R."/>
            <person name="Ohm R.A."/>
            <person name="Bhattacharya S.S."/>
            <person name="Shirouzu T."/>
            <person name="Yoshinaga Y."/>
            <person name="Martin F.M."/>
            <person name="Grigoriev I.V."/>
            <person name="Hibbett D.S."/>
        </authorList>
    </citation>
    <scope>NUCLEOTIDE SEQUENCE [LARGE SCALE GENOMIC DNA]</scope>
    <source>
        <strain evidence="3 4">CBS 109695</strain>
    </source>
</reference>
<evidence type="ECO:0000313" key="4">
    <source>
        <dbReference type="Proteomes" id="UP000076532"/>
    </source>
</evidence>
<protein>
    <submittedName>
        <fullName evidence="3">Uncharacterized protein</fullName>
    </submittedName>
</protein>
<evidence type="ECO:0000256" key="2">
    <source>
        <dbReference type="SAM" id="SignalP"/>
    </source>
</evidence>
<evidence type="ECO:0000313" key="3">
    <source>
        <dbReference type="EMBL" id="KZP31484.1"/>
    </source>
</evidence>
<keyword evidence="4" id="KW-1185">Reference proteome</keyword>
<dbReference type="EMBL" id="KV417489">
    <property type="protein sequence ID" value="KZP31484.1"/>
    <property type="molecule type" value="Genomic_DNA"/>
</dbReference>
<feature type="signal peptide" evidence="2">
    <location>
        <begin position="1"/>
        <end position="23"/>
    </location>
</feature>
<keyword evidence="2" id="KW-0732">Signal</keyword>
<feature type="chain" id="PRO_5007880458" evidence="2">
    <location>
        <begin position="24"/>
        <end position="462"/>
    </location>
</feature>
<gene>
    <name evidence="3" type="ORF">FIBSPDRAFT_17505</name>
</gene>